<organism evidence="6 7">
    <name type="scientific">Peptoniphilus ovalis</name>
    <dbReference type="NCBI Taxonomy" id="2841503"/>
    <lineage>
        <taxon>Bacteria</taxon>
        <taxon>Bacillati</taxon>
        <taxon>Bacillota</taxon>
        <taxon>Tissierellia</taxon>
        <taxon>Tissierellales</taxon>
        <taxon>Peptoniphilaceae</taxon>
        <taxon>Peptoniphilus</taxon>
    </lineage>
</organism>
<keyword evidence="4" id="KW-0804">Transcription</keyword>
<keyword evidence="7" id="KW-1185">Reference proteome</keyword>
<dbReference type="InterPro" id="IPR005119">
    <property type="entry name" value="LysR_subst-bd"/>
</dbReference>
<evidence type="ECO:0000256" key="4">
    <source>
        <dbReference type="ARBA" id="ARBA00023163"/>
    </source>
</evidence>
<dbReference type="Pfam" id="PF03466">
    <property type="entry name" value="LysR_substrate"/>
    <property type="match status" value="1"/>
</dbReference>
<dbReference type="RefSeq" id="WP_216548473.1">
    <property type="nucleotide sequence ID" value="NZ_JAHLQO010000001.1"/>
</dbReference>
<evidence type="ECO:0000259" key="5">
    <source>
        <dbReference type="PROSITE" id="PS50931"/>
    </source>
</evidence>
<dbReference type="Proteomes" id="UP000783742">
    <property type="component" value="Unassembled WGS sequence"/>
</dbReference>
<evidence type="ECO:0000256" key="3">
    <source>
        <dbReference type="ARBA" id="ARBA00023125"/>
    </source>
</evidence>
<accession>A0ABS6FHD0</accession>
<gene>
    <name evidence="6" type="ORF">KQI68_02180</name>
</gene>
<keyword evidence="2" id="KW-0805">Transcription regulation</keyword>
<evidence type="ECO:0000256" key="1">
    <source>
        <dbReference type="ARBA" id="ARBA00009437"/>
    </source>
</evidence>
<dbReference type="PANTHER" id="PTHR30126">
    <property type="entry name" value="HTH-TYPE TRANSCRIPTIONAL REGULATOR"/>
    <property type="match status" value="1"/>
</dbReference>
<dbReference type="InterPro" id="IPR000847">
    <property type="entry name" value="LysR_HTH_N"/>
</dbReference>
<reference evidence="6 7" key="1">
    <citation type="submission" date="2021-06" db="EMBL/GenBank/DDBJ databases">
        <authorList>
            <person name="Sun Q."/>
            <person name="Li D."/>
        </authorList>
    </citation>
    <scope>NUCLEOTIDE SEQUENCE [LARGE SCALE GENOMIC DNA]</scope>
    <source>
        <strain evidence="6 7">MSJ-1</strain>
    </source>
</reference>
<comment type="caution">
    <text evidence="6">The sequence shown here is derived from an EMBL/GenBank/DDBJ whole genome shotgun (WGS) entry which is preliminary data.</text>
</comment>
<dbReference type="Pfam" id="PF00126">
    <property type="entry name" value="HTH_1"/>
    <property type="match status" value="1"/>
</dbReference>
<dbReference type="PROSITE" id="PS50931">
    <property type="entry name" value="HTH_LYSR"/>
    <property type="match status" value="1"/>
</dbReference>
<evidence type="ECO:0000313" key="6">
    <source>
        <dbReference type="EMBL" id="MBU5668640.1"/>
    </source>
</evidence>
<name>A0ABS6FHD0_9FIRM</name>
<proteinExistence type="inferred from homology"/>
<protein>
    <submittedName>
        <fullName evidence="6">LysR family transcriptional regulator</fullName>
    </submittedName>
</protein>
<sequence length="310" mass="36211">MTQNEKIFLLVAETLNISKAAEKSFVTQQCVSDHIKRLENEYGTKLFHRKPYMHLTPAGEIVYNSYKNISLIEENLKKNLSDFSSERKGYLKVGMSTTRSKLLIPKLMEKYHKLFPDVQISFFSGDTKILEKELLNNKLDIFLGINTRLNLGLNVETVCEDFLYLVINKNMFKEYFSKNDLKNFKKGVDLNKFKNIPMTSYNKTGALYKLLQQHLITHGIELHNIPCYTSECDVQIDLCLNNVTFSIVPRMLAINFLENTDIYFFPIKDFNYPLRVDLVTNQYLEKPLYIEAFIKILKDEVIEFSSELFL</sequence>
<keyword evidence="3" id="KW-0238">DNA-binding</keyword>
<evidence type="ECO:0000313" key="7">
    <source>
        <dbReference type="Proteomes" id="UP000783742"/>
    </source>
</evidence>
<dbReference type="PANTHER" id="PTHR30126:SF78">
    <property type="entry name" value="HTH LYSR-TYPE DOMAIN-CONTAINING PROTEIN"/>
    <property type="match status" value="1"/>
</dbReference>
<feature type="domain" description="HTH lysR-type" evidence="5">
    <location>
        <begin position="1"/>
        <end position="56"/>
    </location>
</feature>
<comment type="similarity">
    <text evidence="1">Belongs to the LysR transcriptional regulatory family.</text>
</comment>
<dbReference type="EMBL" id="JAHLQO010000001">
    <property type="protein sequence ID" value="MBU5668640.1"/>
    <property type="molecule type" value="Genomic_DNA"/>
</dbReference>
<evidence type="ECO:0000256" key="2">
    <source>
        <dbReference type="ARBA" id="ARBA00023015"/>
    </source>
</evidence>
<dbReference type="CDD" id="cd05466">
    <property type="entry name" value="PBP2_LTTR_substrate"/>
    <property type="match status" value="1"/>
</dbReference>